<comment type="caution">
    <text evidence="2">The sequence shown here is derived from an EMBL/GenBank/DDBJ whole genome shotgun (WGS) entry which is preliminary data.</text>
</comment>
<dbReference type="AlphaFoldDB" id="A0AAV2RM86"/>
<dbReference type="PANTHER" id="PTHR46590">
    <property type="entry name" value="PHOSPHATIDYLINOSITOL TRANSFER PROTEIN CSR1-RELATED"/>
    <property type="match status" value="1"/>
</dbReference>
<proteinExistence type="predicted"/>
<dbReference type="InterPro" id="IPR001251">
    <property type="entry name" value="CRAL-TRIO_dom"/>
</dbReference>
<evidence type="ECO:0000313" key="2">
    <source>
        <dbReference type="EMBL" id="CAL4127104.1"/>
    </source>
</evidence>
<name>A0AAV2RM86_MEGNR</name>
<reference evidence="2 3" key="1">
    <citation type="submission" date="2024-05" db="EMBL/GenBank/DDBJ databases">
        <authorList>
            <person name="Wallberg A."/>
        </authorList>
    </citation>
    <scope>NUCLEOTIDE SEQUENCE [LARGE SCALE GENOMIC DNA]</scope>
</reference>
<dbReference type="InterPro" id="IPR036865">
    <property type="entry name" value="CRAL-TRIO_dom_sf"/>
</dbReference>
<dbReference type="SUPFAM" id="SSF52087">
    <property type="entry name" value="CRAL/TRIO domain"/>
    <property type="match status" value="1"/>
</dbReference>
<dbReference type="CDD" id="cd00170">
    <property type="entry name" value="SEC14"/>
    <property type="match status" value="1"/>
</dbReference>
<protein>
    <recommendedName>
        <fullName evidence="1">CRAL-TRIO domain-containing protein</fullName>
    </recommendedName>
</protein>
<dbReference type="Proteomes" id="UP001497623">
    <property type="component" value="Unassembled WGS sequence"/>
</dbReference>
<accession>A0AAV2RM86</accession>
<dbReference type="PROSITE" id="PS50191">
    <property type="entry name" value="CRAL_TRIO"/>
    <property type="match status" value="1"/>
</dbReference>
<dbReference type="PANTHER" id="PTHR46590:SF1">
    <property type="entry name" value="PHOSPHATIDYLINOSITOL TRANSFER PROTEIN CSR1"/>
    <property type="match status" value="1"/>
</dbReference>
<dbReference type="SMART" id="SM00516">
    <property type="entry name" value="SEC14"/>
    <property type="match status" value="1"/>
</dbReference>
<organism evidence="2 3">
    <name type="scientific">Meganyctiphanes norvegica</name>
    <name type="common">Northern krill</name>
    <name type="synonym">Thysanopoda norvegica</name>
    <dbReference type="NCBI Taxonomy" id="48144"/>
    <lineage>
        <taxon>Eukaryota</taxon>
        <taxon>Metazoa</taxon>
        <taxon>Ecdysozoa</taxon>
        <taxon>Arthropoda</taxon>
        <taxon>Crustacea</taxon>
        <taxon>Multicrustacea</taxon>
        <taxon>Malacostraca</taxon>
        <taxon>Eumalacostraca</taxon>
        <taxon>Eucarida</taxon>
        <taxon>Euphausiacea</taxon>
        <taxon>Euphausiidae</taxon>
        <taxon>Meganyctiphanes</taxon>
    </lineage>
</organism>
<dbReference type="InterPro" id="IPR052432">
    <property type="entry name" value="PITP/CRAL-TRIO"/>
</dbReference>
<dbReference type="InterPro" id="IPR036273">
    <property type="entry name" value="CRAL/TRIO_N_dom_sf"/>
</dbReference>
<dbReference type="Pfam" id="PF00650">
    <property type="entry name" value="CRAL_TRIO"/>
    <property type="match status" value="1"/>
</dbReference>
<sequence>MSDLSSLQKLLEPHNKDITTMPTDDAMLSRYLVASSSVQEAYERILATDKWRKDFPVADVNIDSKGVRKILSSNLAVLCDEKDVAGRPVIYAAVRNHSMKDRCIEEFTNFIVYMLELSLSKCSKDMENICILFDMKGFSLAIMDFPLVKTLFDILQTYYPERMGSCLILNSPFIFRACWSIIKPWLDENTANKIKFVNDADLASYIDPNIIPDV</sequence>
<keyword evidence="3" id="KW-1185">Reference proteome</keyword>
<gene>
    <name evidence="2" type="ORF">MNOR_LOCUS25781</name>
</gene>
<evidence type="ECO:0000259" key="1">
    <source>
        <dbReference type="PROSITE" id="PS50191"/>
    </source>
</evidence>
<dbReference type="SUPFAM" id="SSF46938">
    <property type="entry name" value="CRAL/TRIO N-terminal domain"/>
    <property type="match status" value="1"/>
</dbReference>
<evidence type="ECO:0000313" key="3">
    <source>
        <dbReference type="Proteomes" id="UP001497623"/>
    </source>
</evidence>
<dbReference type="EMBL" id="CAXKWB010024998">
    <property type="protein sequence ID" value="CAL4127104.1"/>
    <property type="molecule type" value="Genomic_DNA"/>
</dbReference>
<dbReference type="Gene3D" id="3.40.525.10">
    <property type="entry name" value="CRAL-TRIO lipid binding domain"/>
    <property type="match status" value="1"/>
</dbReference>
<feature type="domain" description="CRAL-TRIO" evidence="1">
    <location>
        <begin position="63"/>
        <end position="214"/>
    </location>
</feature>